<feature type="region of interest" description="Disordered" evidence="1">
    <location>
        <begin position="122"/>
        <end position="187"/>
    </location>
</feature>
<dbReference type="Proteomes" id="UP000054560">
    <property type="component" value="Unassembled WGS sequence"/>
</dbReference>
<dbReference type="AlphaFoldDB" id="A0A0L0G0W3"/>
<accession>A0A0L0G0W3</accession>
<organism evidence="2 3">
    <name type="scientific">Sphaeroforma arctica JP610</name>
    <dbReference type="NCBI Taxonomy" id="667725"/>
    <lineage>
        <taxon>Eukaryota</taxon>
        <taxon>Ichthyosporea</taxon>
        <taxon>Ichthyophonida</taxon>
        <taxon>Sphaeroforma</taxon>
    </lineage>
</organism>
<feature type="compositionally biased region" description="Polar residues" evidence="1">
    <location>
        <begin position="142"/>
        <end position="180"/>
    </location>
</feature>
<evidence type="ECO:0000313" key="2">
    <source>
        <dbReference type="EMBL" id="KNC82752.1"/>
    </source>
</evidence>
<protein>
    <submittedName>
        <fullName evidence="2">Uncharacterized protein</fullName>
    </submittedName>
</protein>
<dbReference type="EMBL" id="KQ241896">
    <property type="protein sequence ID" value="KNC82752.1"/>
    <property type="molecule type" value="Genomic_DNA"/>
</dbReference>
<gene>
    <name evidence="2" type="ORF">SARC_04966</name>
</gene>
<proteinExistence type="predicted"/>
<sequence length="226" mass="26422">MGTEHYMNPGYTVKSTETQATVDPTFRKLAKGHVRLTIFPIIEQMTCLMKNHRRAHERSQNDADFKQSLLNHCIVQLLEDSLGARTYERTLQMHTNWHLMETNALSQLLSPDIQEAQIRTTARLTNRRPHGGEWSRSEHTNSRPIPQTAQRQQQNWQHISQVPSQVTSSSIRRNGQSGAPNRSDESRFIVEEADYSHQEEHRRQQIDHPAWRWGARRLVWCQKREG</sequence>
<keyword evidence="3" id="KW-1185">Reference proteome</keyword>
<evidence type="ECO:0000313" key="3">
    <source>
        <dbReference type="Proteomes" id="UP000054560"/>
    </source>
</evidence>
<name>A0A0L0G0W3_9EUKA</name>
<dbReference type="RefSeq" id="XP_014156654.1">
    <property type="nucleotide sequence ID" value="XM_014301179.1"/>
</dbReference>
<feature type="compositionally biased region" description="Basic and acidic residues" evidence="1">
    <location>
        <begin position="130"/>
        <end position="141"/>
    </location>
</feature>
<evidence type="ECO:0000256" key="1">
    <source>
        <dbReference type="SAM" id="MobiDB-lite"/>
    </source>
</evidence>
<dbReference type="GeneID" id="25905470"/>
<reference evidence="2 3" key="1">
    <citation type="submission" date="2011-02" db="EMBL/GenBank/DDBJ databases">
        <title>The Genome Sequence of Sphaeroforma arctica JP610.</title>
        <authorList>
            <consortium name="The Broad Institute Genome Sequencing Platform"/>
            <person name="Russ C."/>
            <person name="Cuomo C."/>
            <person name="Young S.K."/>
            <person name="Zeng Q."/>
            <person name="Gargeya S."/>
            <person name="Alvarado L."/>
            <person name="Berlin A."/>
            <person name="Chapman S.B."/>
            <person name="Chen Z."/>
            <person name="Freedman E."/>
            <person name="Gellesch M."/>
            <person name="Goldberg J."/>
            <person name="Griggs A."/>
            <person name="Gujja S."/>
            <person name="Heilman E."/>
            <person name="Heiman D."/>
            <person name="Howarth C."/>
            <person name="Mehta T."/>
            <person name="Neiman D."/>
            <person name="Pearson M."/>
            <person name="Roberts A."/>
            <person name="Saif S."/>
            <person name="Shea T."/>
            <person name="Shenoy N."/>
            <person name="Sisk P."/>
            <person name="Stolte C."/>
            <person name="Sykes S."/>
            <person name="White J."/>
            <person name="Yandava C."/>
            <person name="Burger G."/>
            <person name="Gray M.W."/>
            <person name="Holland P.W.H."/>
            <person name="King N."/>
            <person name="Lang F.B.F."/>
            <person name="Roger A.J."/>
            <person name="Ruiz-Trillo I."/>
            <person name="Haas B."/>
            <person name="Nusbaum C."/>
            <person name="Birren B."/>
        </authorList>
    </citation>
    <scope>NUCLEOTIDE SEQUENCE [LARGE SCALE GENOMIC DNA]</scope>
    <source>
        <strain evidence="2 3">JP610</strain>
    </source>
</reference>